<dbReference type="AlphaFoldDB" id="A0A1Q9CNL4"/>
<reference evidence="2 3" key="1">
    <citation type="submission" date="2016-02" db="EMBL/GenBank/DDBJ databases">
        <title>Genome analysis of coral dinoflagellate symbionts highlights evolutionary adaptations to a symbiotic lifestyle.</title>
        <authorList>
            <person name="Aranda M."/>
            <person name="Li Y."/>
            <person name="Liew Y.J."/>
            <person name="Baumgarten S."/>
            <person name="Simakov O."/>
            <person name="Wilson M."/>
            <person name="Piel J."/>
            <person name="Ashoor H."/>
            <person name="Bougouffa S."/>
            <person name="Bajic V.B."/>
            <person name="Ryu T."/>
            <person name="Ravasi T."/>
            <person name="Bayer T."/>
            <person name="Micklem G."/>
            <person name="Kim H."/>
            <person name="Bhak J."/>
            <person name="Lajeunesse T.C."/>
            <person name="Voolstra C.R."/>
        </authorList>
    </citation>
    <scope>NUCLEOTIDE SEQUENCE [LARGE SCALE GENOMIC DNA]</scope>
    <source>
        <strain evidence="2 3">CCMP2467</strain>
    </source>
</reference>
<feature type="region of interest" description="Disordered" evidence="1">
    <location>
        <begin position="1"/>
        <end position="20"/>
    </location>
</feature>
<sequence>MLAVTAGQTRSSCPTREPQLPAMGCAPSTVQDDFEHVATSAVITKTEQVSATAEVSERLEDAISTEAGDEEDNDIQVRIEVVIPEHLKTILFGHVVDGPAAFEEGTSSWSVHAAWNRARPIPKHIVLKPDRSMHDKHVQRIDRFRLAVECNPDRFADMVDTRRASVSQQTARHDSKFDREVQQVEEEIDDVDLCRNLAVLLLLLVTFWMIKIQDDQRNVRHQDS</sequence>
<name>A0A1Q9CNL4_SYMMI</name>
<gene>
    <name evidence="2" type="ORF">AK812_SmicGene34596</name>
</gene>
<keyword evidence="3" id="KW-1185">Reference proteome</keyword>
<organism evidence="2 3">
    <name type="scientific">Symbiodinium microadriaticum</name>
    <name type="common">Dinoflagellate</name>
    <name type="synonym">Zooxanthella microadriatica</name>
    <dbReference type="NCBI Taxonomy" id="2951"/>
    <lineage>
        <taxon>Eukaryota</taxon>
        <taxon>Sar</taxon>
        <taxon>Alveolata</taxon>
        <taxon>Dinophyceae</taxon>
        <taxon>Suessiales</taxon>
        <taxon>Symbiodiniaceae</taxon>
        <taxon>Symbiodinium</taxon>
    </lineage>
</organism>
<accession>A0A1Q9CNL4</accession>
<feature type="compositionally biased region" description="Polar residues" evidence="1">
    <location>
        <begin position="1"/>
        <end position="14"/>
    </location>
</feature>
<dbReference type="OrthoDB" id="10272416at2759"/>
<evidence type="ECO:0000313" key="3">
    <source>
        <dbReference type="Proteomes" id="UP000186817"/>
    </source>
</evidence>
<proteinExistence type="predicted"/>
<evidence type="ECO:0000313" key="2">
    <source>
        <dbReference type="EMBL" id="OLP84522.1"/>
    </source>
</evidence>
<dbReference type="Proteomes" id="UP000186817">
    <property type="component" value="Unassembled WGS sequence"/>
</dbReference>
<dbReference type="EMBL" id="LSRX01001035">
    <property type="protein sequence ID" value="OLP84522.1"/>
    <property type="molecule type" value="Genomic_DNA"/>
</dbReference>
<comment type="caution">
    <text evidence="2">The sequence shown here is derived from an EMBL/GenBank/DDBJ whole genome shotgun (WGS) entry which is preliminary data.</text>
</comment>
<protein>
    <submittedName>
        <fullName evidence="2">Uncharacterized protein</fullName>
    </submittedName>
</protein>
<evidence type="ECO:0000256" key="1">
    <source>
        <dbReference type="SAM" id="MobiDB-lite"/>
    </source>
</evidence>